<dbReference type="Proteomes" id="UP000076962">
    <property type="component" value="Unassembled WGS sequence"/>
</dbReference>
<organism evidence="1 2">
    <name type="scientific">Candidatus Thiomargarita nelsonii</name>
    <dbReference type="NCBI Taxonomy" id="1003181"/>
    <lineage>
        <taxon>Bacteria</taxon>
        <taxon>Pseudomonadati</taxon>
        <taxon>Pseudomonadota</taxon>
        <taxon>Gammaproteobacteria</taxon>
        <taxon>Thiotrichales</taxon>
        <taxon>Thiotrichaceae</taxon>
        <taxon>Thiomargarita</taxon>
    </lineage>
</organism>
<comment type="caution">
    <text evidence="1">The sequence shown here is derived from an EMBL/GenBank/DDBJ whole genome shotgun (WGS) entry which is preliminary data.</text>
</comment>
<evidence type="ECO:0000313" key="1">
    <source>
        <dbReference type="EMBL" id="OAD23425.1"/>
    </source>
</evidence>
<dbReference type="AlphaFoldDB" id="A0A176S5Y0"/>
<dbReference type="EMBL" id="LUTY01000376">
    <property type="protein sequence ID" value="OAD23425.1"/>
    <property type="molecule type" value="Genomic_DNA"/>
</dbReference>
<sequence length="86" mass="9547">MRMPITKPAPTKANKKRINAICSKVFVIANKIHKTPEIASNSEYMMRGPNLSTSIPIAIRDGMVSETLRIINTFTCWLVKSSASLI</sequence>
<keyword evidence="2" id="KW-1185">Reference proteome</keyword>
<proteinExistence type="predicted"/>
<evidence type="ECO:0000313" key="2">
    <source>
        <dbReference type="Proteomes" id="UP000076962"/>
    </source>
</evidence>
<gene>
    <name evidence="1" type="ORF">THIOM_000748</name>
</gene>
<protein>
    <submittedName>
        <fullName evidence="1">Uncharacterized protein</fullName>
    </submittedName>
</protein>
<reference evidence="1 2" key="1">
    <citation type="submission" date="2016-05" db="EMBL/GenBank/DDBJ databases">
        <title>Single-cell genome of chain-forming Candidatus Thiomargarita nelsonii and comparison to other large sulfur-oxidizing bacteria.</title>
        <authorList>
            <person name="Winkel M."/>
            <person name="Salman V."/>
            <person name="Woyke T."/>
            <person name="Schulz-Vogt H."/>
            <person name="Richter M."/>
            <person name="Flood B."/>
            <person name="Bailey J."/>
            <person name="Amann R."/>
            <person name="Mussmann M."/>
        </authorList>
    </citation>
    <scope>NUCLEOTIDE SEQUENCE [LARGE SCALE GENOMIC DNA]</scope>
    <source>
        <strain evidence="1 2">THI036</strain>
    </source>
</reference>
<name>A0A176S5Y0_9GAMM</name>
<accession>A0A176S5Y0</accession>